<keyword evidence="9" id="KW-0436">Ligase</keyword>
<dbReference type="SUPFAM" id="SSF56235">
    <property type="entry name" value="N-terminal nucleophile aminohydrolases (Ntn hydrolases)"/>
    <property type="match status" value="1"/>
</dbReference>
<dbReference type="EMBL" id="JAUYVI010000002">
    <property type="protein sequence ID" value="MDQ7247023.1"/>
    <property type="molecule type" value="Genomic_DNA"/>
</dbReference>
<dbReference type="SUPFAM" id="SSF52402">
    <property type="entry name" value="Adenine nucleotide alpha hydrolases-like"/>
    <property type="match status" value="1"/>
</dbReference>
<dbReference type="InterPro" id="IPR017932">
    <property type="entry name" value="GATase_2_dom"/>
</dbReference>
<evidence type="ECO:0000313" key="9">
    <source>
        <dbReference type="EMBL" id="MDQ7247023.1"/>
    </source>
</evidence>
<comment type="catalytic activity">
    <reaction evidence="7">
        <text>L-aspartate + L-glutamine + ATP + H2O = L-asparagine + L-glutamate + AMP + diphosphate + H(+)</text>
        <dbReference type="Rhea" id="RHEA:12228"/>
        <dbReference type="ChEBI" id="CHEBI:15377"/>
        <dbReference type="ChEBI" id="CHEBI:15378"/>
        <dbReference type="ChEBI" id="CHEBI:29985"/>
        <dbReference type="ChEBI" id="CHEBI:29991"/>
        <dbReference type="ChEBI" id="CHEBI:30616"/>
        <dbReference type="ChEBI" id="CHEBI:33019"/>
        <dbReference type="ChEBI" id="CHEBI:58048"/>
        <dbReference type="ChEBI" id="CHEBI:58359"/>
        <dbReference type="ChEBI" id="CHEBI:456215"/>
        <dbReference type="EC" id="6.3.5.4"/>
    </reaction>
</comment>
<organism evidence="9 10">
    <name type="scientific">Dongia sedimenti</name>
    <dbReference type="NCBI Taxonomy" id="3064282"/>
    <lineage>
        <taxon>Bacteria</taxon>
        <taxon>Pseudomonadati</taxon>
        <taxon>Pseudomonadota</taxon>
        <taxon>Alphaproteobacteria</taxon>
        <taxon>Rhodospirillales</taxon>
        <taxon>Dongiaceae</taxon>
        <taxon>Dongia</taxon>
    </lineage>
</organism>
<dbReference type="NCBIfam" id="TIGR01536">
    <property type="entry name" value="asn_synth_AEB"/>
    <property type="match status" value="1"/>
</dbReference>
<dbReference type="Pfam" id="PF00733">
    <property type="entry name" value="Asn_synthase"/>
    <property type="match status" value="1"/>
</dbReference>
<dbReference type="InterPro" id="IPR051786">
    <property type="entry name" value="ASN_synthetase/amidase"/>
</dbReference>
<evidence type="ECO:0000256" key="5">
    <source>
        <dbReference type="ARBA" id="ARBA00022840"/>
    </source>
</evidence>
<keyword evidence="6" id="KW-0315">Glutamine amidotransferase</keyword>
<comment type="similarity">
    <text evidence="2">Belongs to the asparagine synthetase family.</text>
</comment>
<gene>
    <name evidence="9" type="primary">asnB</name>
    <name evidence="9" type="ORF">Q8A70_05075</name>
</gene>
<dbReference type="InterPro" id="IPR014729">
    <property type="entry name" value="Rossmann-like_a/b/a_fold"/>
</dbReference>
<comment type="caution">
    <text evidence="9">The sequence shown here is derived from an EMBL/GenBank/DDBJ whole genome shotgun (WGS) entry which is preliminary data.</text>
</comment>
<evidence type="ECO:0000256" key="4">
    <source>
        <dbReference type="ARBA" id="ARBA00022741"/>
    </source>
</evidence>
<dbReference type="PANTHER" id="PTHR43284:SF1">
    <property type="entry name" value="ASPARAGINE SYNTHETASE"/>
    <property type="match status" value="1"/>
</dbReference>
<dbReference type="InterPro" id="IPR029055">
    <property type="entry name" value="Ntn_hydrolases_N"/>
</dbReference>
<evidence type="ECO:0000256" key="7">
    <source>
        <dbReference type="ARBA" id="ARBA00048741"/>
    </source>
</evidence>
<name>A0ABU0YH25_9PROT</name>
<reference evidence="10" key="1">
    <citation type="submission" date="2023-08" db="EMBL/GenBank/DDBJ databases">
        <title>Rhodospirillaceae gen. nov., a novel taxon isolated from the Yangtze River Yuezi River estuary sludge.</title>
        <authorList>
            <person name="Ruan L."/>
        </authorList>
    </citation>
    <scope>NUCLEOTIDE SEQUENCE [LARGE SCALE GENOMIC DNA]</scope>
    <source>
        <strain evidence="10">R-7</strain>
    </source>
</reference>
<keyword evidence="5" id="KW-0067">ATP-binding</keyword>
<dbReference type="PIRSF" id="PIRSF001589">
    <property type="entry name" value="Asn_synthetase_glu-h"/>
    <property type="match status" value="1"/>
</dbReference>
<protein>
    <recommendedName>
        <fullName evidence="3">asparagine synthase (glutamine-hydrolyzing)</fullName>
        <ecNumber evidence="3">6.3.5.4</ecNumber>
    </recommendedName>
</protein>
<dbReference type="Proteomes" id="UP001230156">
    <property type="component" value="Unassembled WGS sequence"/>
</dbReference>
<evidence type="ECO:0000256" key="1">
    <source>
        <dbReference type="ARBA" id="ARBA00005187"/>
    </source>
</evidence>
<dbReference type="InterPro" id="IPR033738">
    <property type="entry name" value="AsnB_N"/>
</dbReference>
<evidence type="ECO:0000256" key="2">
    <source>
        <dbReference type="ARBA" id="ARBA00005752"/>
    </source>
</evidence>
<dbReference type="Gene3D" id="3.40.50.620">
    <property type="entry name" value="HUPs"/>
    <property type="match status" value="1"/>
</dbReference>
<evidence type="ECO:0000256" key="6">
    <source>
        <dbReference type="ARBA" id="ARBA00022962"/>
    </source>
</evidence>
<dbReference type="CDD" id="cd00712">
    <property type="entry name" value="AsnB"/>
    <property type="match status" value="1"/>
</dbReference>
<dbReference type="GO" id="GO:0004066">
    <property type="term" value="F:asparagine synthase (glutamine-hydrolyzing) activity"/>
    <property type="evidence" value="ECO:0007669"/>
    <property type="project" value="UniProtKB-EC"/>
</dbReference>
<dbReference type="Gene3D" id="3.60.20.10">
    <property type="entry name" value="Glutamine Phosphoribosylpyrophosphate, subunit 1, domain 1"/>
    <property type="match status" value="1"/>
</dbReference>
<feature type="domain" description="Glutamine amidotransferase type-2" evidence="8">
    <location>
        <begin position="2"/>
        <end position="211"/>
    </location>
</feature>
<dbReference type="RefSeq" id="WP_379954433.1">
    <property type="nucleotide sequence ID" value="NZ_JAUYVI010000002.1"/>
</dbReference>
<keyword evidence="4" id="KW-0547">Nucleotide-binding</keyword>
<evidence type="ECO:0000259" key="8">
    <source>
        <dbReference type="PROSITE" id="PS51278"/>
    </source>
</evidence>
<dbReference type="CDD" id="cd01991">
    <property type="entry name" value="Asn_synthase_B_C"/>
    <property type="match status" value="1"/>
</dbReference>
<evidence type="ECO:0000256" key="3">
    <source>
        <dbReference type="ARBA" id="ARBA00012737"/>
    </source>
</evidence>
<sequence length="629" mass="69928">MCGLAGFVGKGDRDDIRRMTRALAHRGPDGEGFLHDPDTAVHLGHRRLAIIDIAGGVQPMFNEDGKIAVIYNGEIFNHMELRAELIAAGRRFRTDHSDTEVLVQGYEQWGEDLPTRLNGQFAFAIYDARRQRIFLARDRFGEKPLYYTHQNGTFAFASEASALAAHSRLGFSIDALGLQKFFAHGFTPGETTIYRECRKLAAGHSLSFDIGQGRIATRCYWRFTLEPDDSLTEADAPRLAEETRSLVFESVRRRMLSDVPLGFFLSGGIDSTAVVAGAARHRPGASLDTFTIGFNDPSFDESAYAKRAAAHFGTRHHAEMLDFETARALIPAVLERLDEPLGDASILPTYLVSRFARKSVTVALSGDGGDEMFGGYDPFKALLPARLYAALVPGGVHRGLRRCAELLPISRGNMALDFKVKRFLRGLSYPAPYWNPVWLSPVEPQDLAEIVNGPVRIEEVYSEVLDCWESAPAGSSLVDRTLQFYTRFYLTDDVLMKVDRAAMMNSLETRAVFLDNDLVDFCRKLPAQFKYSKGTGKIMLRQALRGAVPDEVLDRPKKGFGVPISRWLREITPPNLDALPQLRPGAARKLWARHAEGVADERLALWCCLSLHHHLKAMQGDAPVMAVAS</sequence>
<dbReference type="PANTHER" id="PTHR43284">
    <property type="entry name" value="ASPARAGINE SYNTHETASE (GLUTAMINE-HYDROLYZING)"/>
    <property type="match status" value="1"/>
</dbReference>
<comment type="pathway">
    <text evidence="1">Amino-acid biosynthesis; L-asparagine biosynthesis; L-asparagine from L-aspartate (L-Gln route): step 1/1.</text>
</comment>
<keyword evidence="10" id="KW-1185">Reference proteome</keyword>
<accession>A0ABU0YH25</accession>
<dbReference type="EC" id="6.3.5.4" evidence="3"/>
<dbReference type="InterPro" id="IPR006426">
    <property type="entry name" value="Asn_synth_AEB"/>
</dbReference>
<evidence type="ECO:0000313" key="10">
    <source>
        <dbReference type="Proteomes" id="UP001230156"/>
    </source>
</evidence>
<dbReference type="Pfam" id="PF13537">
    <property type="entry name" value="GATase_7"/>
    <property type="match status" value="1"/>
</dbReference>
<dbReference type="PROSITE" id="PS51278">
    <property type="entry name" value="GATASE_TYPE_2"/>
    <property type="match status" value="1"/>
</dbReference>
<dbReference type="InterPro" id="IPR001962">
    <property type="entry name" value="Asn_synthase"/>
</dbReference>
<proteinExistence type="inferred from homology"/>